<dbReference type="EMBL" id="JAFKCV010000012">
    <property type="protein sequence ID" value="MBN7826963.1"/>
    <property type="molecule type" value="Genomic_DNA"/>
</dbReference>
<comment type="caution">
    <text evidence="2">The sequence shown here is derived from an EMBL/GenBank/DDBJ whole genome shotgun (WGS) entry which is preliminary data.</text>
</comment>
<sequence length="271" mass="31022">MDFNSKALLLTALLFSQSLWASDEHIKITPGLYEGVVTSGFKYRLLEIKEDGQHRLFNMNMFNAFTSGQVFRFSDQDITCTRTECTIHILSAESGEITRLVLSPYLDDSFKVLEIFAEAEGDASISETYQLDFKKKQSTIRDFMGHYRDSIKTLAEEPQEGMYGFWIGVLQMDELKGLLTFEFHPDKKSHFTYFINGRGITNQTAFLPDKVNVKEGVVEIQTEHPTFANRLIVNQMHGDNLNGYFYSVYKGKTLQTGTFTLVRVRLPKEGK</sequence>
<organism evidence="2 3">
    <name type="scientific">Bowmanella dokdonensis</name>
    <dbReference type="NCBI Taxonomy" id="751969"/>
    <lineage>
        <taxon>Bacteria</taxon>
        <taxon>Pseudomonadati</taxon>
        <taxon>Pseudomonadota</taxon>
        <taxon>Gammaproteobacteria</taxon>
        <taxon>Alteromonadales</taxon>
        <taxon>Alteromonadaceae</taxon>
        <taxon>Bowmanella</taxon>
    </lineage>
</organism>
<evidence type="ECO:0000313" key="3">
    <source>
        <dbReference type="Proteomes" id="UP000664654"/>
    </source>
</evidence>
<feature type="signal peptide" evidence="1">
    <location>
        <begin position="1"/>
        <end position="21"/>
    </location>
</feature>
<keyword evidence="1" id="KW-0732">Signal</keyword>
<dbReference type="AlphaFoldDB" id="A0A939IP17"/>
<gene>
    <name evidence="2" type="ORF">J0A66_17145</name>
</gene>
<reference evidence="2" key="1">
    <citation type="submission" date="2021-03" db="EMBL/GenBank/DDBJ databases">
        <title>novel species isolated from a fishpond in China.</title>
        <authorList>
            <person name="Lu H."/>
            <person name="Cai Z."/>
        </authorList>
    </citation>
    <scope>NUCLEOTIDE SEQUENCE</scope>
    <source>
        <strain evidence="2">JCM 30855</strain>
    </source>
</reference>
<dbReference type="RefSeq" id="WP_206575075.1">
    <property type="nucleotide sequence ID" value="NZ_JAFKCV010000012.1"/>
</dbReference>
<name>A0A939IP17_9ALTE</name>
<protein>
    <submittedName>
        <fullName evidence="2">Methionine sulfoxide reductase</fullName>
    </submittedName>
</protein>
<feature type="chain" id="PRO_5037644249" evidence="1">
    <location>
        <begin position="22"/>
        <end position="271"/>
    </location>
</feature>
<evidence type="ECO:0000313" key="2">
    <source>
        <dbReference type="EMBL" id="MBN7826963.1"/>
    </source>
</evidence>
<dbReference type="Proteomes" id="UP000664654">
    <property type="component" value="Unassembled WGS sequence"/>
</dbReference>
<accession>A0A939IP17</accession>
<evidence type="ECO:0000256" key="1">
    <source>
        <dbReference type="SAM" id="SignalP"/>
    </source>
</evidence>
<keyword evidence="3" id="KW-1185">Reference proteome</keyword>
<proteinExistence type="predicted"/>